<protein>
    <submittedName>
        <fullName evidence="1">Uncharacterized protein</fullName>
    </submittedName>
</protein>
<dbReference type="PaxDb" id="29760-VIT_01s0010g00890.t01"/>
<accession>D7TAA1</accession>
<dbReference type="AlphaFoldDB" id="D7TAA1"/>
<dbReference type="EMBL" id="FN595754">
    <property type="protein sequence ID" value="CBI27423.3"/>
    <property type="molecule type" value="Genomic_DNA"/>
</dbReference>
<reference evidence="2" key="1">
    <citation type="journal article" date="2007" name="Nature">
        <title>The grapevine genome sequence suggests ancestral hexaploidization in major angiosperm phyla.</title>
        <authorList>
            <consortium name="The French-Italian Public Consortium for Grapevine Genome Characterization."/>
            <person name="Jaillon O."/>
            <person name="Aury J.-M."/>
            <person name="Noel B."/>
            <person name="Policriti A."/>
            <person name="Clepet C."/>
            <person name="Casagrande A."/>
            <person name="Choisne N."/>
            <person name="Aubourg S."/>
            <person name="Vitulo N."/>
            <person name="Jubin C."/>
            <person name="Vezzi A."/>
            <person name="Legeai F."/>
            <person name="Hugueney P."/>
            <person name="Dasilva C."/>
            <person name="Horner D."/>
            <person name="Mica E."/>
            <person name="Jublot D."/>
            <person name="Poulain J."/>
            <person name="Bruyere C."/>
            <person name="Billault A."/>
            <person name="Segurens B."/>
            <person name="Gouyvenoux M."/>
            <person name="Ugarte E."/>
            <person name="Cattonaro F."/>
            <person name="Anthouard V."/>
            <person name="Vico V."/>
            <person name="Del Fabbro C."/>
            <person name="Alaux M."/>
            <person name="Di Gaspero G."/>
            <person name="Dumas V."/>
            <person name="Felice N."/>
            <person name="Paillard S."/>
            <person name="Juman I."/>
            <person name="Moroldo M."/>
            <person name="Scalabrin S."/>
            <person name="Canaguier A."/>
            <person name="Le Clainche I."/>
            <person name="Malacrida G."/>
            <person name="Durand E."/>
            <person name="Pesole G."/>
            <person name="Laucou V."/>
            <person name="Chatelet P."/>
            <person name="Merdinoglu D."/>
            <person name="Delledonne M."/>
            <person name="Pezzotti M."/>
            <person name="Lecharny A."/>
            <person name="Scarpelli C."/>
            <person name="Artiguenave F."/>
            <person name="Pe M.E."/>
            <person name="Valle G."/>
            <person name="Morgante M."/>
            <person name="Caboche M."/>
            <person name="Adam-Blondon A.-F."/>
            <person name="Weissenbach J."/>
            <person name="Quetier F."/>
            <person name="Wincker P."/>
        </authorList>
    </citation>
    <scope>NUCLEOTIDE SEQUENCE [LARGE SCALE GENOMIC DNA]</scope>
    <source>
        <strain evidence="2">cv. Pinot noir / PN40024</strain>
    </source>
</reference>
<dbReference type="InParanoid" id="D7TAA1"/>
<sequence length="81" mass="9006">MSIRIGELLGGVTTMTSDKGVFLNKMSFFQLFEMVIIFDFHNGGIFNKGSNGGWIIHLEKKMISISIIGLTIGVKITKNLR</sequence>
<dbReference type="HOGENOM" id="CLU_2578727_0_0_1"/>
<dbReference type="Proteomes" id="UP000009183">
    <property type="component" value="Chromosome 1"/>
</dbReference>
<proteinExistence type="predicted"/>
<organism evidence="1 2">
    <name type="scientific">Vitis vinifera</name>
    <name type="common">Grape</name>
    <dbReference type="NCBI Taxonomy" id="29760"/>
    <lineage>
        <taxon>Eukaryota</taxon>
        <taxon>Viridiplantae</taxon>
        <taxon>Streptophyta</taxon>
        <taxon>Embryophyta</taxon>
        <taxon>Tracheophyta</taxon>
        <taxon>Spermatophyta</taxon>
        <taxon>Magnoliopsida</taxon>
        <taxon>eudicotyledons</taxon>
        <taxon>Gunneridae</taxon>
        <taxon>Pentapetalae</taxon>
        <taxon>rosids</taxon>
        <taxon>Vitales</taxon>
        <taxon>Vitaceae</taxon>
        <taxon>Viteae</taxon>
        <taxon>Vitis</taxon>
    </lineage>
</organism>
<name>D7TAA1_VITVI</name>
<gene>
    <name evidence="1" type="ordered locus">VIT_01s0010g00890</name>
</gene>
<keyword evidence="2" id="KW-1185">Reference proteome</keyword>
<evidence type="ECO:0000313" key="1">
    <source>
        <dbReference type="EMBL" id="CBI27423.3"/>
    </source>
</evidence>
<evidence type="ECO:0000313" key="2">
    <source>
        <dbReference type="Proteomes" id="UP000009183"/>
    </source>
</evidence>